<evidence type="ECO:0000313" key="3">
    <source>
        <dbReference type="Proteomes" id="UP000199069"/>
    </source>
</evidence>
<sequence>MTLALPLSPFYTSLSLHKHAQRRLHDRLNAPLNALEIHPHLHIPPSHRFDPLSSLACIPNMARTTGGKKKSTPSSTKSKSSSSPSSHGKKAVTGKSTGKETYQKFVSCIALYRLRYLRSSLYLIPCPPLFDWPPSTLAHATRFFARLQLF</sequence>
<name>A0A0K3CIJ3_RHOTO</name>
<dbReference type="AlphaFoldDB" id="A0A0K3CIJ3"/>
<evidence type="ECO:0000256" key="1">
    <source>
        <dbReference type="SAM" id="MobiDB-lite"/>
    </source>
</evidence>
<accession>A0A0K3CIJ3</accession>
<feature type="region of interest" description="Disordered" evidence="1">
    <location>
        <begin position="62"/>
        <end position="97"/>
    </location>
</feature>
<reference evidence="2 3" key="1">
    <citation type="submission" date="2015-07" db="EMBL/GenBank/DDBJ databases">
        <authorList>
            <person name="Cajimat M.N.B."/>
            <person name="Milazzo M.L."/>
            <person name="Fulhorst C.F."/>
        </authorList>
    </citation>
    <scope>NUCLEOTIDE SEQUENCE [LARGE SCALE GENOMIC DNA]</scope>
    <source>
        <strain evidence="2">Single colony</strain>
    </source>
</reference>
<gene>
    <name evidence="2" type="primary">FGENESH: predicted gene_5.457</name>
    <name evidence="2" type="ORF">BN2166_0029120</name>
</gene>
<proteinExistence type="predicted"/>
<dbReference type="EMBL" id="CWKI01000005">
    <property type="protein sequence ID" value="CTR07051.1"/>
    <property type="molecule type" value="Genomic_DNA"/>
</dbReference>
<dbReference type="Proteomes" id="UP000199069">
    <property type="component" value="Unassembled WGS sequence"/>
</dbReference>
<feature type="compositionally biased region" description="Low complexity" evidence="1">
    <location>
        <begin position="72"/>
        <end position="86"/>
    </location>
</feature>
<feature type="non-terminal residue" evidence="2">
    <location>
        <position position="150"/>
    </location>
</feature>
<evidence type="ECO:0000313" key="2">
    <source>
        <dbReference type="EMBL" id="CTR07051.1"/>
    </source>
</evidence>
<organism evidence="2 3">
    <name type="scientific">Rhodotorula toruloides</name>
    <name type="common">Yeast</name>
    <name type="synonym">Rhodosporidium toruloides</name>
    <dbReference type="NCBI Taxonomy" id="5286"/>
    <lineage>
        <taxon>Eukaryota</taxon>
        <taxon>Fungi</taxon>
        <taxon>Dikarya</taxon>
        <taxon>Basidiomycota</taxon>
        <taxon>Pucciniomycotina</taxon>
        <taxon>Microbotryomycetes</taxon>
        <taxon>Sporidiobolales</taxon>
        <taxon>Sporidiobolaceae</taxon>
        <taxon>Rhodotorula</taxon>
    </lineage>
</organism>
<keyword evidence="3" id="KW-1185">Reference proteome</keyword>
<protein>
    <submittedName>
        <fullName evidence="2">FGENESH: predicted gene_5.457 protein</fullName>
    </submittedName>
</protein>